<comment type="caution">
    <text evidence="1">The sequence shown here is derived from an EMBL/GenBank/DDBJ whole genome shotgun (WGS) entry which is preliminary data.</text>
</comment>
<keyword evidence="2" id="KW-1185">Reference proteome</keyword>
<gene>
    <name evidence="1" type="ORF">MRB53_018432</name>
</gene>
<dbReference type="Proteomes" id="UP001234297">
    <property type="component" value="Chromosome 5"/>
</dbReference>
<evidence type="ECO:0000313" key="2">
    <source>
        <dbReference type="Proteomes" id="UP001234297"/>
    </source>
</evidence>
<sequence length="174" mass="19138">MASKQMYGVLAIFLTVLPAISLAKEFMVGDEKGWTIKFDYQAWAADKFSTILWEVTNVFKVNGTAFQDCIVPPANESLVTRNDDIPLLTPGGKCQGMADGLGSGQSLGLGSNGSLLIIVWAVRMDMLENIVRRRRFGKVSFDRQKILGLAIRSVESQFIVIANRMMMTIDLASA</sequence>
<reference evidence="1 2" key="1">
    <citation type="journal article" date="2022" name="Hortic Res">
        <title>A haplotype resolved chromosomal level avocado genome allows analysis of novel avocado genes.</title>
        <authorList>
            <person name="Nath O."/>
            <person name="Fletcher S.J."/>
            <person name="Hayward A."/>
            <person name="Shaw L.M."/>
            <person name="Masouleh A.K."/>
            <person name="Furtado A."/>
            <person name="Henry R.J."/>
            <person name="Mitter N."/>
        </authorList>
    </citation>
    <scope>NUCLEOTIDE SEQUENCE [LARGE SCALE GENOMIC DNA]</scope>
    <source>
        <strain evidence="2">cv. Hass</strain>
    </source>
</reference>
<organism evidence="1 2">
    <name type="scientific">Persea americana</name>
    <name type="common">Avocado</name>
    <dbReference type="NCBI Taxonomy" id="3435"/>
    <lineage>
        <taxon>Eukaryota</taxon>
        <taxon>Viridiplantae</taxon>
        <taxon>Streptophyta</taxon>
        <taxon>Embryophyta</taxon>
        <taxon>Tracheophyta</taxon>
        <taxon>Spermatophyta</taxon>
        <taxon>Magnoliopsida</taxon>
        <taxon>Magnoliidae</taxon>
        <taxon>Laurales</taxon>
        <taxon>Lauraceae</taxon>
        <taxon>Persea</taxon>
    </lineage>
</organism>
<name>A0ACC2M847_PERAE</name>
<dbReference type="EMBL" id="CM056813">
    <property type="protein sequence ID" value="KAJ8641738.1"/>
    <property type="molecule type" value="Genomic_DNA"/>
</dbReference>
<evidence type="ECO:0000313" key="1">
    <source>
        <dbReference type="EMBL" id="KAJ8641738.1"/>
    </source>
</evidence>
<protein>
    <submittedName>
        <fullName evidence="1">Uncharacterized protein</fullName>
    </submittedName>
</protein>
<proteinExistence type="predicted"/>
<accession>A0ACC2M847</accession>